<feature type="domain" description="Phospholipid/glycerol acyltransferase" evidence="2">
    <location>
        <begin position="35"/>
        <end position="237"/>
    </location>
</feature>
<evidence type="ECO:0000313" key="3">
    <source>
        <dbReference type="EMBL" id="CAD8083354.1"/>
    </source>
</evidence>
<dbReference type="PANTHER" id="PTHR31605">
    <property type="entry name" value="GLYCEROL-3-PHOSPHATE O-ACYLTRANSFERASE 1"/>
    <property type="match status" value="1"/>
</dbReference>
<dbReference type="SMART" id="SM00563">
    <property type="entry name" value="PlsC"/>
    <property type="match status" value="1"/>
</dbReference>
<keyword evidence="4" id="KW-1185">Reference proteome</keyword>
<dbReference type="GO" id="GO:0004366">
    <property type="term" value="F:glycerol-3-phosphate O-acyltransferase activity"/>
    <property type="evidence" value="ECO:0007669"/>
    <property type="project" value="TreeGrafter"/>
</dbReference>
<keyword evidence="1" id="KW-0812">Transmembrane</keyword>
<dbReference type="EMBL" id="CAJJDM010000073">
    <property type="protein sequence ID" value="CAD8083354.1"/>
    <property type="molecule type" value="Genomic_DNA"/>
</dbReference>
<gene>
    <name evidence="3" type="ORF">PPRIM_AZ9-3.1.T0700018</name>
</gene>
<evidence type="ECO:0000313" key="4">
    <source>
        <dbReference type="Proteomes" id="UP000688137"/>
    </source>
</evidence>
<protein>
    <recommendedName>
        <fullName evidence="2">Phospholipid/glycerol acyltransferase domain-containing protein</fullName>
    </recommendedName>
</protein>
<evidence type="ECO:0000256" key="1">
    <source>
        <dbReference type="SAM" id="Phobius"/>
    </source>
</evidence>
<dbReference type="Pfam" id="PF01553">
    <property type="entry name" value="Acyltransferase"/>
    <property type="match status" value="1"/>
</dbReference>
<keyword evidence="1" id="KW-0472">Membrane</keyword>
<dbReference type="Proteomes" id="UP000688137">
    <property type="component" value="Unassembled WGS sequence"/>
</dbReference>
<keyword evidence="1" id="KW-1133">Transmembrane helix</keyword>
<dbReference type="InterPro" id="IPR002123">
    <property type="entry name" value="Plipid/glycerol_acylTrfase"/>
</dbReference>
<organism evidence="3 4">
    <name type="scientific">Paramecium primaurelia</name>
    <dbReference type="NCBI Taxonomy" id="5886"/>
    <lineage>
        <taxon>Eukaryota</taxon>
        <taxon>Sar</taxon>
        <taxon>Alveolata</taxon>
        <taxon>Ciliophora</taxon>
        <taxon>Intramacronucleata</taxon>
        <taxon>Oligohymenophorea</taxon>
        <taxon>Peniculida</taxon>
        <taxon>Parameciidae</taxon>
        <taxon>Paramecium</taxon>
    </lineage>
</organism>
<dbReference type="CDD" id="cd07992">
    <property type="entry name" value="LPLAT_AAK14816-like"/>
    <property type="match status" value="1"/>
</dbReference>
<dbReference type="AlphaFoldDB" id="A0A8S1N9T2"/>
<evidence type="ECO:0000259" key="2">
    <source>
        <dbReference type="SMART" id="SM00563"/>
    </source>
</evidence>
<feature type="transmembrane region" description="Helical" evidence="1">
    <location>
        <begin position="468"/>
        <end position="486"/>
    </location>
</feature>
<dbReference type="GO" id="GO:0008654">
    <property type="term" value="P:phospholipid biosynthetic process"/>
    <property type="evidence" value="ECO:0007669"/>
    <property type="project" value="TreeGrafter"/>
</dbReference>
<comment type="caution">
    <text evidence="3">The sequence shown here is derived from an EMBL/GenBank/DDBJ whole genome shotgun (WGS) entry which is preliminary data.</text>
</comment>
<reference evidence="3" key="1">
    <citation type="submission" date="2021-01" db="EMBL/GenBank/DDBJ databases">
        <authorList>
            <consortium name="Genoscope - CEA"/>
            <person name="William W."/>
        </authorList>
    </citation>
    <scope>NUCLEOTIDE SEQUENCE</scope>
</reference>
<dbReference type="OMA" id="IMALGCM"/>
<sequence length="570" mass="65667">MAYTTARLFSTVVTQTFFRDIQVIGQENIPKDGPLLLFGNHNNQFIDPLVLLFIKESSLFQIFQEKFISLQLQNMKRPIIGHLGKALGGIPVERPQDLAKRGFGTIQRIDGNMVYGLRTEFKSQCKVNDILVANEQEFQIVEIINDTQLKINNNGQIDSPIRNLQYKIQPKIDQSNMFEQVWIELSKGACIGIFPEGGSHDQTRLLPLKPGICIMALGASQKFNTKVKLQPVGLNYFKGHKFRSKVIIEFGVPYEVSQELIDLYAKNKREAISNLLYEIESQLKTVTIQAPTYSDLSAVMIVRSLYLPDKARLSAQDNLELVKRFSSAFYKLENHPEVKEVVSQVKMYNYKLKALGVYDYQVMRMEKNTFKDIYKIAFNLFMALLSLSFALPGYIMTIPISLLLNTYTERERQKALANSKVKLSGKDVIASYKILASIMIVPAAIAIYTILFHYALKKWNFISKEKQLKLTLIFFLLWPLYITAMIRSNDGLIRHSRKVKSQILFYLYQSKYRKLKRSREQLQDRIRKMVDMLGENVVADFKKKRVFSFDAKKDNLDIDNVFCSLEELGI</sequence>
<accession>A0A8S1N9T2</accession>
<name>A0A8S1N9T2_PARPR</name>
<proteinExistence type="predicted"/>
<dbReference type="GO" id="GO:0016287">
    <property type="term" value="F:glycerone-phosphate O-acyltransferase activity"/>
    <property type="evidence" value="ECO:0007669"/>
    <property type="project" value="TreeGrafter"/>
</dbReference>
<dbReference type="PANTHER" id="PTHR31605:SF0">
    <property type="entry name" value="GLYCEROL-3-PHOSPHATE O-ACYLTRANSFERASE 1"/>
    <property type="match status" value="1"/>
</dbReference>
<feature type="transmembrane region" description="Helical" evidence="1">
    <location>
        <begin position="434"/>
        <end position="456"/>
    </location>
</feature>
<dbReference type="InterPro" id="IPR052744">
    <property type="entry name" value="GPAT/DAPAT"/>
</dbReference>
<feature type="transmembrane region" description="Helical" evidence="1">
    <location>
        <begin position="373"/>
        <end position="395"/>
    </location>
</feature>